<reference evidence="2" key="1">
    <citation type="submission" date="2024-08" db="EMBL/GenBank/DDBJ databases">
        <authorList>
            <person name="Yu S.T."/>
        </authorList>
    </citation>
    <scope>NUCLEOTIDE SEQUENCE</scope>
    <source>
        <strain evidence="2">R33</strain>
    </source>
</reference>
<protein>
    <recommendedName>
        <fullName evidence="3">PASTA domain-containing protein</fullName>
    </recommendedName>
</protein>
<evidence type="ECO:0000256" key="1">
    <source>
        <dbReference type="SAM" id="MobiDB-lite"/>
    </source>
</evidence>
<evidence type="ECO:0000313" key="2">
    <source>
        <dbReference type="EMBL" id="XDV68334.1"/>
    </source>
</evidence>
<dbReference type="RefSeq" id="WP_369779869.1">
    <property type="nucleotide sequence ID" value="NZ_CP165727.1"/>
</dbReference>
<sequence>MAVALVDGTSAAIAAEHRHPTAAKPEAVTQAADIPSARVAARLSGKQVEALSERTETCTTWVNKNGSLTTELSAGPTAVGFPLRTATIRAGSPRTPPQEA</sequence>
<evidence type="ECO:0008006" key="3">
    <source>
        <dbReference type="Google" id="ProtNLM"/>
    </source>
</evidence>
<accession>A0AB39YFU1</accession>
<dbReference type="EMBL" id="CP165727">
    <property type="protein sequence ID" value="XDV68334.1"/>
    <property type="molecule type" value="Genomic_DNA"/>
</dbReference>
<proteinExistence type="predicted"/>
<feature type="region of interest" description="Disordered" evidence="1">
    <location>
        <begin position="6"/>
        <end position="29"/>
    </location>
</feature>
<organism evidence="2">
    <name type="scientific">Streptomyces sp. R33</name>
    <dbReference type="NCBI Taxonomy" id="3238629"/>
    <lineage>
        <taxon>Bacteria</taxon>
        <taxon>Bacillati</taxon>
        <taxon>Actinomycetota</taxon>
        <taxon>Actinomycetes</taxon>
        <taxon>Kitasatosporales</taxon>
        <taxon>Streptomycetaceae</taxon>
        <taxon>Streptomyces</taxon>
    </lineage>
</organism>
<dbReference type="AlphaFoldDB" id="A0AB39YFU1"/>
<gene>
    <name evidence="2" type="ORF">AB5J51_38125</name>
</gene>
<name>A0AB39YFU1_9ACTN</name>